<keyword evidence="1" id="KW-0802">TPR repeat</keyword>
<dbReference type="HOGENOM" id="CLU_027223_1_0_1"/>
<protein>
    <recommendedName>
        <fullName evidence="5">MalT-like TPR region domain-containing protein</fullName>
    </recommendedName>
</protein>
<dbReference type="Proteomes" id="UP000053259">
    <property type="component" value="Unassembled WGS sequence"/>
</dbReference>
<dbReference type="InParanoid" id="A0A0D2ALI3"/>
<dbReference type="GO" id="GO:0006515">
    <property type="term" value="P:protein quality control for misfolded or incompletely synthesized proteins"/>
    <property type="evidence" value="ECO:0007669"/>
    <property type="project" value="TreeGrafter"/>
</dbReference>
<keyword evidence="2" id="KW-0812">Transmembrane</keyword>
<evidence type="ECO:0000313" key="4">
    <source>
        <dbReference type="Proteomes" id="UP000053259"/>
    </source>
</evidence>
<sequence>MLSRATFASIRANALRINGQPWISRTTTKCPGAMHRLLPSRIMMRHKFDHAGPKPKGMDKLRQAYREHPILLPAGFAAVFISFIFLGYVNYMYFVSIFAFHNFPEPVAKELRKAIYFDKGVGKDPKKAFQHYKEAIMIATDLKMNPFSEEFMGMRIRMAEFLEEHNQYEAAITVLERERDYCYQFLDKAEEKGDVSEEYRSRIVGMAVKLGIKLGKLYSEDAVDDTEAAQEAFVLAVETLLKENIRRDQKGITDTGAKWLNSEEIGASLEELGHSYLKTKQPELALPLFLQALSLCPPKSCHAAMLMNQVSASLSMQKPGAAPLLKAPEKNLDMKMPTAKDLQNQARQWAEKALASAQALEPPERTEECDIACAVITHNLGELANMSGDVVTAKRLFQEAKTFSKTIGFEDGVKEASQALARLEGHKDMS</sequence>
<dbReference type="CDD" id="cd24145">
    <property type="entry name" value="Mgr3-like"/>
    <property type="match status" value="1"/>
</dbReference>
<dbReference type="PROSITE" id="PS50005">
    <property type="entry name" value="TPR"/>
    <property type="match status" value="1"/>
</dbReference>
<organism evidence="3 4">
    <name type="scientific">Verruconis gallopava</name>
    <dbReference type="NCBI Taxonomy" id="253628"/>
    <lineage>
        <taxon>Eukaryota</taxon>
        <taxon>Fungi</taxon>
        <taxon>Dikarya</taxon>
        <taxon>Ascomycota</taxon>
        <taxon>Pezizomycotina</taxon>
        <taxon>Dothideomycetes</taxon>
        <taxon>Pleosporomycetidae</taxon>
        <taxon>Venturiales</taxon>
        <taxon>Sympoventuriaceae</taxon>
        <taxon>Verruconis</taxon>
    </lineage>
</organism>
<reference evidence="3 4" key="1">
    <citation type="submission" date="2015-01" db="EMBL/GenBank/DDBJ databases">
        <title>The Genome Sequence of Ochroconis gallopava CBS43764.</title>
        <authorList>
            <consortium name="The Broad Institute Genomics Platform"/>
            <person name="Cuomo C."/>
            <person name="de Hoog S."/>
            <person name="Gorbushina A."/>
            <person name="Stielow B."/>
            <person name="Teixiera M."/>
            <person name="Abouelleil A."/>
            <person name="Chapman S.B."/>
            <person name="Priest M."/>
            <person name="Young S.K."/>
            <person name="Wortman J."/>
            <person name="Nusbaum C."/>
            <person name="Birren B."/>
        </authorList>
    </citation>
    <scope>NUCLEOTIDE SEQUENCE [LARGE SCALE GENOMIC DNA]</scope>
    <source>
        <strain evidence="3 4">CBS 43764</strain>
    </source>
</reference>
<evidence type="ECO:0000256" key="1">
    <source>
        <dbReference type="PROSITE-ProRule" id="PRU00339"/>
    </source>
</evidence>
<dbReference type="InterPro" id="IPR019734">
    <property type="entry name" value="TPR_rpt"/>
</dbReference>
<name>A0A0D2ALI3_9PEZI</name>
<dbReference type="InterPro" id="IPR011990">
    <property type="entry name" value="TPR-like_helical_dom_sf"/>
</dbReference>
<evidence type="ECO:0008006" key="5">
    <source>
        <dbReference type="Google" id="ProtNLM"/>
    </source>
</evidence>
<dbReference type="Gene3D" id="1.25.40.10">
    <property type="entry name" value="Tetratricopeptide repeat domain"/>
    <property type="match status" value="1"/>
</dbReference>
<gene>
    <name evidence="3" type="ORF">PV09_01570</name>
</gene>
<evidence type="ECO:0000256" key="2">
    <source>
        <dbReference type="SAM" id="Phobius"/>
    </source>
</evidence>
<dbReference type="EMBL" id="KN847532">
    <property type="protein sequence ID" value="KIW07623.1"/>
    <property type="molecule type" value="Genomic_DNA"/>
</dbReference>
<dbReference type="GO" id="GO:0051787">
    <property type="term" value="F:misfolded protein binding"/>
    <property type="evidence" value="ECO:0007669"/>
    <property type="project" value="TreeGrafter"/>
</dbReference>
<dbReference type="SUPFAM" id="SSF48452">
    <property type="entry name" value="TPR-like"/>
    <property type="match status" value="1"/>
</dbReference>
<dbReference type="PANTHER" id="PTHR28142:SF1">
    <property type="entry name" value="MITOCHONDRIAL INNER MEMBRANE I-AAA PROTEASE SUPERCOMPLEX SUBUNIT MGR3-RELATED"/>
    <property type="match status" value="1"/>
</dbReference>
<dbReference type="GO" id="GO:0031942">
    <property type="term" value="C:i-AAA complex"/>
    <property type="evidence" value="ECO:0007669"/>
    <property type="project" value="TreeGrafter"/>
</dbReference>
<feature type="transmembrane region" description="Helical" evidence="2">
    <location>
        <begin position="70"/>
        <end position="94"/>
    </location>
</feature>
<dbReference type="AlphaFoldDB" id="A0A0D2ALI3"/>
<dbReference type="RefSeq" id="XP_016217492.1">
    <property type="nucleotide sequence ID" value="XM_016354480.1"/>
</dbReference>
<keyword evidence="4" id="KW-1185">Reference proteome</keyword>
<proteinExistence type="predicted"/>
<dbReference type="OrthoDB" id="10050400at2759"/>
<feature type="repeat" description="TPR" evidence="1">
    <location>
        <begin position="266"/>
        <end position="299"/>
    </location>
</feature>
<dbReference type="STRING" id="253628.A0A0D2ALI3"/>
<dbReference type="VEuPathDB" id="FungiDB:PV09_01570"/>
<evidence type="ECO:0000313" key="3">
    <source>
        <dbReference type="EMBL" id="KIW07623.1"/>
    </source>
</evidence>
<dbReference type="PANTHER" id="PTHR28142">
    <property type="entry name" value="MITOCHONDRIAL INNER MEMBRANE I-AAA PROTEASE SUPERCOMPLEX SUBUNIT MGR3-RELATED"/>
    <property type="match status" value="1"/>
</dbReference>
<accession>A0A0D2ALI3</accession>
<keyword evidence="2" id="KW-0472">Membrane</keyword>
<keyword evidence="2" id="KW-1133">Transmembrane helix</keyword>
<dbReference type="InterPro" id="IPR040201">
    <property type="entry name" value="Mrg3-like"/>
</dbReference>
<dbReference type="GeneID" id="27309543"/>